<dbReference type="AlphaFoldDB" id="A0A1G2EMH9"/>
<proteinExistence type="predicted"/>
<organism evidence="1 2">
    <name type="scientific">Candidatus Nealsonbacteria bacterium RIFOXYC1_FULL_40_7</name>
    <dbReference type="NCBI Taxonomy" id="1801678"/>
    <lineage>
        <taxon>Bacteria</taxon>
        <taxon>Candidatus Nealsoniibacteriota</taxon>
    </lineage>
</organism>
<comment type="caution">
    <text evidence="1">The sequence shown here is derived from an EMBL/GenBank/DDBJ whole genome shotgun (WGS) entry which is preliminary data.</text>
</comment>
<name>A0A1G2EMH9_9BACT</name>
<reference evidence="1 2" key="1">
    <citation type="journal article" date="2016" name="Nat. Commun.">
        <title>Thousands of microbial genomes shed light on interconnected biogeochemical processes in an aquifer system.</title>
        <authorList>
            <person name="Anantharaman K."/>
            <person name="Brown C.T."/>
            <person name="Hug L.A."/>
            <person name="Sharon I."/>
            <person name="Castelle C.J."/>
            <person name="Probst A.J."/>
            <person name="Thomas B.C."/>
            <person name="Singh A."/>
            <person name="Wilkins M.J."/>
            <person name="Karaoz U."/>
            <person name="Brodie E.L."/>
            <person name="Williams K.H."/>
            <person name="Hubbard S.S."/>
            <person name="Banfield J.F."/>
        </authorList>
    </citation>
    <scope>NUCLEOTIDE SEQUENCE [LARGE SCALE GENOMIC DNA]</scope>
</reference>
<accession>A0A1G2EMH9</accession>
<protein>
    <submittedName>
        <fullName evidence="1">Uncharacterized protein</fullName>
    </submittedName>
</protein>
<dbReference type="EMBL" id="MHMN01000052">
    <property type="protein sequence ID" value="OGZ26957.1"/>
    <property type="molecule type" value="Genomic_DNA"/>
</dbReference>
<dbReference type="Proteomes" id="UP000176326">
    <property type="component" value="Unassembled WGS sequence"/>
</dbReference>
<sequence length="86" mass="9741">MARINEDLKFWQARVVSRECTIILESETDARGGHVSSNKSQRTLHKGDIVVMTGGDNSRYYLRLGGKEGEKVAIYQQEAEKIEVEN</sequence>
<gene>
    <name evidence="1" type="ORF">A2427_00065</name>
</gene>
<evidence type="ECO:0000313" key="2">
    <source>
        <dbReference type="Proteomes" id="UP000176326"/>
    </source>
</evidence>
<evidence type="ECO:0000313" key="1">
    <source>
        <dbReference type="EMBL" id="OGZ26957.1"/>
    </source>
</evidence>